<evidence type="ECO:0000313" key="2">
    <source>
        <dbReference type="Proteomes" id="UP000004949"/>
    </source>
</evidence>
<name>G6XLL7_9PROT</name>
<keyword evidence="2" id="KW-1185">Reference proteome</keyword>
<reference evidence="1 2" key="1">
    <citation type="submission" date="2011-10" db="EMBL/GenBank/DDBJ databases">
        <title>Genome sequence of Gluconobacter morbifer G707, isolated from Drosophila gut.</title>
        <authorList>
            <person name="Lee W.-J."/>
            <person name="Kim E.-K."/>
        </authorList>
    </citation>
    <scope>NUCLEOTIDE SEQUENCE [LARGE SCALE GENOMIC DNA]</scope>
    <source>
        <strain evidence="1 2">G707</strain>
    </source>
</reference>
<dbReference type="EMBL" id="AGQV01000010">
    <property type="protein sequence ID" value="EHH67271.1"/>
    <property type="molecule type" value="Genomic_DNA"/>
</dbReference>
<protein>
    <submittedName>
        <fullName evidence="1">Uncharacterized protein</fullName>
    </submittedName>
</protein>
<comment type="caution">
    <text evidence="1">The sequence shown here is derived from an EMBL/GenBank/DDBJ whole genome shotgun (WGS) entry which is preliminary data.</text>
</comment>
<accession>G6XLL7</accession>
<sequence>MRLIPLEFSLCHRLSPKPYLNGDRGKTESSLSAGIPIKSGCRRKPFNRF</sequence>
<dbReference type="PATRIC" id="fig|1088869.3.peg.2259"/>
<dbReference type="AlphaFoldDB" id="G6XLL7"/>
<proteinExistence type="predicted"/>
<dbReference type="Proteomes" id="UP000004949">
    <property type="component" value="Unassembled WGS sequence"/>
</dbReference>
<organism evidence="1 2">
    <name type="scientific">Gluconobacter morbifer G707</name>
    <dbReference type="NCBI Taxonomy" id="1088869"/>
    <lineage>
        <taxon>Bacteria</taxon>
        <taxon>Pseudomonadati</taxon>
        <taxon>Pseudomonadota</taxon>
        <taxon>Alphaproteobacteria</taxon>
        <taxon>Acetobacterales</taxon>
        <taxon>Acetobacteraceae</taxon>
        <taxon>Gluconobacter</taxon>
    </lineage>
</organism>
<gene>
    <name evidence="1" type="ORF">GMO_22660</name>
</gene>
<evidence type="ECO:0000313" key="1">
    <source>
        <dbReference type="EMBL" id="EHH67271.1"/>
    </source>
</evidence>